<protein>
    <submittedName>
        <fullName evidence="1">CoA transferase</fullName>
    </submittedName>
</protein>
<evidence type="ECO:0000313" key="1">
    <source>
        <dbReference type="EMBL" id="RIX36361.1"/>
    </source>
</evidence>
<dbReference type="Proteomes" id="UP000285278">
    <property type="component" value="Unassembled WGS sequence"/>
</dbReference>
<evidence type="ECO:0000313" key="2">
    <source>
        <dbReference type="Proteomes" id="UP000285278"/>
    </source>
</evidence>
<organism evidence="1 2">
    <name type="scientific">Corynebacterium falsenii</name>
    <dbReference type="NCBI Taxonomy" id="108486"/>
    <lineage>
        <taxon>Bacteria</taxon>
        <taxon>Bacillati</taxon>
        <taxon>Actinomycetota</taxon>
        <taxon>Actinomycetes</taxon>
        <taxon>Mycobacteriales</taxon>
        <taxon>Corynebacteriaceae</taxon>
        <taxon>Corynebacterium</taxon>
    </lineage>
</organism>
<dbReference type="InterPro" id="IPR044855">
    <property type="entry name" value="CoA-Trfase_III_dom3_sf"/>
</dbReference>
<dbReference type="Gene3D" id="3.40.50.10540">
    <property type="entry name" value="Crotonobetainyl-coa:carnitine coa-transferase, domain 1"/>
    <property type="match status" value="1"/>
</dbReference>
<dbReference type="Pfam" id="PF02515">
    <property type="entry name" value="CoA_transf_3"/>
    <property type="match status" value="1"/>
</dbReference>
<keyword evidence="2" id="KW-1185">Reference proteome</keyword>
<dbReference type="EMBL" id="QXJK01000002">
    <property type="protein sequence ID" value="RIX36361.1"/>
    <property type="molecule type" value="Genomic_DNA"/>
</dbReference>
<dbReference type="SUPFAM" id="SSF89796">
    <property type="entry name" value="CoA-transferase family III (CaiB/BaiF)"/>
    <property type="match status" value="1"/>
</dbReference>
<dbReference type="GO" id="GO:0016740">
    <property type="term" value="F:transferase activity"/>
    <property type="evidence" value="ECO:0007669"/>
    <property type="project" value="UniProtKB-KW"/>
</dbReference>
<keyword evidence="1" id="KW-0808">Transferase</keyword>
<reference evidence="1 2" key="1">
    <citation type="submission" date="2018-09" db="EMBL/GenBank/DDBJ databases">
        <title>Optimization and identification of Corynebacterium falsenii FN1-14 from fish paste.</title>
        <authorList>
            <person name="Daroonpunt R."/>
            <person name="Tanasupawat S."/>
        </authorList>
    </citation>
    <scope>NUCLEOTIDE SEQUENCE [LARGE SCALE GENOMIC DNA]</scope>
    <source>
        <strain evidence="1 2">FN1-14</strain>
    </source>
</reference>
<dbReference type="InterPro" id="IPR023606">
    <property type="entry name" value="CoA-Trfase_III_dom_1_sf"/>
</dbReference>
<gene>
    <name evidence="1" type="ORF">D3M95_03365</name>
</gene>
<name>A0A418Q9S2_9CORY</name>
<dbReference type="AlphaFoldDB" id="A0A418Q9S2"/>
<dbReference type="PANTHER" id="PTHR48228">
    <property type="entry name" value="SUCCINYL-COA--D-CITRAMALATE COA-TRANSFERASE"/>
    <property type="match status" value="1"/>
</dbReference>
<dbReference type="InterPro" id="IPR050509">
    <property type="entry name" value="CoA-transferase_III"/>
</dbReference>
<accession>A0A418Q9S2</accession>
<dbReference type="STRING" id="1451189.CFAL_10985"/>
<dbReference type="InterPro" id="IPR003673">
    <property type="entry name" value="CoA-Trfase_fam_III"/>
</dbReference>
<sequence>MVSIATNLPGPLAARRFAELGMHVTKVEPPSGDLMEHYCRAYYGELIAGQHVCTIDLKSEDGAAELRDLLAQADLLLTSHRPAALERLGLGWEQLHADFPQLSQVAIVGHSGDRAAMAGHDLTYQAHAGTLDPPHMPRIPVADMAGSERAVSEGLAALLDRTHTGSGSYREVALADMAEHFGGPARHGLTSNDGLLGGGIPQYGLYPAREGWVAVALLEPHFLADGLELLGISGDREEFQRILATKTASEWEVFARRHNLPLAAVREGPHAPDPGEG</sequence>
<dbReference type="Gene3D" id="3.30.1540.10">
    <property type="entry name" value="formyl-coa transferase, domain 3"/>
    <property type="match status" value="1"/>
</dbReference>
<dbReference type="PANTHER" id="PTHR48228:SF5">
    <property type="entry name" value="ALPHA-METHYLACYL-COA RACEMASE"/>
    <property type="match status" value="1"/>
</dbReference>
<comment type="caution">
    <text evidence="1">The sequence shown here is derived from an EMBL/GenBank/DDBJ whole genome shotgun (WGS) entry which is preliminary data.</text>
</comment>
<dbReference type="OrthoDB" id="9797653at2"/>
<proteinExistence type="predicted"/>